<evidence type="ECO:0000313" key="8">
    <source>
        <dbReference type="EMBL" id="MFC7191813.1"/>
    </source>
</evidence>
<dbReference type="EMBL" id="JBHTAX010000001">
    <property type="protein sequence ID" value="MFC7191813.1"/>
    <property type="molecule type" value="Genomic_DNA"/>
</dbReference>
<evidence type="ECO:0000313" key="9">
    <source>
        <dbReference type="Proteomes" id="UP001596417"/>
    </source>
</evidence>
<feature type="transmembrane region" description="Helical" evidence="5">
    <location>
        <begin position="359"/>
        <end position="376"/>
    </location>
</feature>
<accession>A0ABD5YVP8</accession>
<dbReference type="Proteomes" id="UP001596417">
    <property type="component" value="Unassembled WGS sequence"/>
</dbReference>
<evidence type="ECO:0000256" key="2">
    <source>
        <dbReference type="ARBA" id="ARBA00022692"/>
    </source>
</evidence>
<feature type="transmembrane region" description="Helical" evidence="5">
    <location>
        <begin position="299"/>
        <end position="320"/>
    </location>
</feature>
<comment type="caution">
    <text evidence="8">The sequence shown here is derived from an EMBL/GenBank/DDBJ whole genome shotgun (WGS) entry which is preliminary data.</text>
</comment>
<dbReference type="AlphaFoldDB" id="A0ABD5YVP8"/>
<feature type="transmembrane region" description="Helical" evidence="5">
    <location>
        <begin position="33"/>
        <end position="53"/>
    </location>
</feature>
<dbReference type="Pfam" id="PF00361">
    <property type="entry name" value="Proton_antipo_M"/>
    <property type="match status" value="1"/>
</dbReference>
<gene>
    <name evidence="8" type="primary">nuoL</name>
    <name evidence="8" type="ORF">ACFQL7_19850</name>
</gene>
<evidence type="ECO:0000256" key="1">
    <source>
        <dbReference type="ARBA" id="ARBA00004141"/>
    </source>
</evidence>
<dbReference type="GO" id="GO:0016020">
    <property type="term" value="C:membrane"/>
    <property type="evidence" value="ECO:0007669"/>
    <property type="project" value="UniProtKB-SubCell"/>
</dbReference>
<dbReference type="PANTHER" id="PTHR42829:SF2">
    <property type="entry name" value="NADH-UBIQUINONE OXIDOREDUCTASE CHAIN 5"/>
    <property type="match status" value="1"/>
</dbReference>
<feature type="transmembrane region" description="Helical" evidence="5">
    <location>
        <begin position="233"/>
        <end position="251"/>
    </location>
</feature>
<dbReference type="Pfam" id="PF00662">
    <property type="entry name" value="Proton_antipo_N"/>
    <property type="match status" value="1"/>
</dbReference>
<feature type="domain" description="NADH-Ubiquinone oxidoreductase (complex I) chain 5 N-terminal" evidence="7">
    <location>
        <begin position="75"/>
        <end position="122"/>
    </location>
</feature>
<feature type="domain" description="NADH:quinone oxidoreductase/Mrp antiporter transmembrane" evidence="6">
    <location>
        <begin position="138"/>
        <end position="436"/>
    </location>
</feature>
<name>A0ABD5YVP8_9EURY</name>
<feature type="transmembrane region" description="Helical" evidence="5">
    <location>
        <begin position="436"/>
        <end position="461"/>
    </location>
</feature>
<reference evidence="8 9" key="1">
    <citation type="journal article" date="2019" name="Int. J. Syst. Evol. Microbiol.">
        <title>The Global Catalogue of Microorganisms (GCM) 10K type strain sequencing project: providing services to taxonomists for standard genome sequencing and annotation.</title>
        <authorList>
            <consortium name="The Broad Institute Genomics Platform"/>
            <consortium name="The Broad Institute Genome Sequencing Center for Infectious Disease"/>
            <person name="Wu L."/>
            <person name="Ma J."/>
        </authorList>
    </citation>
    <scope>NUCLEOTIDE SEQUENCE [LARGE SCALE GENOMIC DNA]</scope>
    <source>
        <strain evidence="8 9">RDMS1</strain>
    </source>
</reference>
<dbReference type="InterPro" id="IPR001516">
    <property type="entry name" value="Proton_antipo_N"/>
</dbReference>
<dbReference type="NCBIfam" id="TIGR01974">
    <property type="entry name" value="NDH_I_L"/>
    <property type="match status" value="1"/>
</dbReference>
<evidence type="ECO:0000256" key="5">
    <source>
        <dbReference type="SAM" id="Phobius"/>
    </source>
</evidence>
<organism evidence="8 9">
    <name type="scientific">Halocatena marina</name>
    <dbReference type="NCBI Taxonomy" id="2934937"/>
    <lineage>
        <taxon>Archaea</taxon>
        <taxon>Methanobacteriati</taxon>
        <taxon>Methanobacteriota</taxon>
        <taxon>Stenosarchaea group</taxon>
        <taxon>Halobacteria</taxon>
        <taxon>Halobacteriales</taxon>
        <taxon>Natronomonadaceae</taxon>
        <taxon>Halocatena</taxon>
    </lineage>
</organism>
<feature type="transmembrane region" description="Helical" evidence="5">
    <location>
        <begin position="144"/>
        <end position="163"/>
    </location>
</feature>
<dbReference type="InterPro" id="IPR018393">
    <property type="entry name" value="NADHpl_OxRdtase_5_subgr"/>
</dbReference>
<keyword evidence="3 5" id="KW-1133">Transmembrane helix</keyword>
<evidence type="ECO:0000259" key="6">
    <source>
        <dbReference type="Pfam" id="PF00361"/>
    </source>
</evidence>
<evidence type="ECO:0000256" key="3">
    <source>
        <dbReference type="ARBA" id="ARBA00022989"/>
    </source>
</evidence>
<feature type="transmembrane region" description="Helical" evidence="5">
    <location>
        <begin position="121"/>
        <end position="138"/>
    </location>
</feature>
<feature type="transmembrane region" description="Helical" evidence="5">
    <location>
        <begin position="90"/>
        <end position="109"/>
    </location>
</feature>
<protein>
    <submittedName>
        <fullName evidence="8">NADH-quinone oxidoreductase subunit L</fullName>
    </submittedName>
</protein>
<dbReference type="InterPro" id="IPR001750">
    <property type="entry name" value="ND/Mrp_TM"/>
</dbReference>
<evidence type="ECO:0000259" key="7">
    <source>
        <dbReference type="Pfam" id="PF00662"/>
    </source>
</evidence>
<keyword evidence="2 5" id="KW-0812">Transmembrane</keyword>
<proteinExistence type="predicted"/>
<comment type="subcellular location">
    <subcellularLocation>
        <location evidence="1">Membrane</location>
        <topology evidence="1">Multi-pass membrane protein</topology>
    </subcellularLocation>
</comment>
<feature type="transmembrane region" description="Helical" evidence="5">
    <location>
        <begin position="649"/>
        <end position="671"/>
    </location>
</feature>
<feature type="transmembrane region" description="Helical" evidence="5">
    <location>
        <begin position="184"/>
        <end position="203"/>
    </location>
</feature>
<dbReference type="PRINTS" id="PR01434">
    <property type="entry name" value="NADHDHGNASE5"/>
</dbReference>
<feature type="transmembrane region" description="Helical" evidence="5">
    <location>
        <begin position="327"/>
        <end position="353"/>
    </location>
</feature>
<dbReference type="PRINTS" id="PR01435">
    <property type="entry name" value="NPOXDRDTASE5"/>
</dbReference>
<feature type="transmembrane region" description="Helical" evidence="5">
    <location>
        <begin position="6"/>
        <end position="26"/>
    </location>
</feature>
<dbReference type="RefSeq" id="WP_390206367.1">
    <property type="nucleotide sequence ID" value="NZ_JBHSZC010000001.1"/>
</dbReference>
<dbReference type="Gene3D" id="1.20.5.2700">
    <property type="match status" value="1"/>
</dbReference>
<feature type="transmembrane region" description="Helical" evidence="5">
    <location>
        <begin position="272"/>
        <end position="293"/>
    </location>
</feature>
<feature type="transmembrane region" description="Helical" evidence="5">
    <location>
        <begin position="482"/>
        <end position="503"/>
    </location>
</feature>
<dbReference type="PANTHER" id="PTHR42829">
    <property type="entry name" value="NADH-UBIQUINONE OXIDOREDUCTASE CHAIN 5"/>
    <property type="match status" value="1"/>
</dbReference>
<feature type="transmembrane region" description="Helical" evidence="5">
    <location>
        <begin position="396"/>
        <end position="416"/>
    </location>
</feature>
<keyword evidence="9" id="KW-1185">Reference proteome</keyword>
<feature type="transmembrane region" description="Helical" evidence="5">
    <location>
        <begin position="548"/>
        <end position="571"/>
    </location>
</feature>
<evidence type="ECO:0000256" key="4">
    <source>
        <dbReference type="ARBA" id="ARBA00023136"/>
    </source>
</evidence>
<dbReference type="NCBIfam" id="NF005141">
    <property type="entry name" value="PRK06590.1"/>
    <property type="match status" value="1"/>
</dbReference>
<sequence length="706" mass="75956">MAGAFEFAPAIAILPLVSFVIALFAGQYMPKKGALAGITATGGSLLLSVWMYATVLTTGHPHFEHIYTLVSIQDPFALQFGILIDQLSTLMLLIVSLISFLVFIFSLGYMNDEGETGLPRYYAELSLFSFSMLAFVMASNLFMAFMFFELVGLCSYLLIGFWFREAGPPSAAKKAFLVTRFGDYFFLIGVVAVFATFGTAAFAGDGSFPVIAEEVLAGTGGGEVHTFGFDPQTWFTIIGLLVLGGVVGKSAQFPLHTWLPDAMEGPTPVSALIHAATMVAAGVYLVARMYGFYALSPTALSIIAFVGGFTALFAATMGVVKRELKQVLAYSTISQYGYMMLALGVGGYVAGVFHLTTHAMFKALLFLGAGAVIIAMHHDEDMWKMGGLKEHLPVTYYTFLAGSLALAGILPFSGFWSKDEVLFEALLRGMNDPVFFAAYAMGLLGVFFTGLYTFRMVFLTFHGEPRTSVAKDPHLISWNMKVPLVVLGILATVIGFINMAPIAKLTGTHIDFLHSWFAHGGEALTVEHYETLLAEWAGYEAVEVSNSVMLGSAAVSLALALLGAGAAHVLYNVPEPIEHTDKLGSIKTVLFNNYYQDEYQVWLAEGVTANVAQAADTFDQGVIDGAVNGISSISLFSGSRIRRIQTGIVSNYAALLTLGLVALLLAIGLLGGGSYDDRIPPRGLSRWRSSRLPRTGSVLSTAFVLD</sequence>
<keyword evidence="4 5" id="KW-0472">Membrane</keyword>
<dbReference type="InterPro" id="IPR003945">
    <property type="entry name" value="NU5C-like"/>
</dbReference>